<evidence type="ECO:0000313" key="2">
    <source>
        <dbReference type="EMBL" id="JAD84507.1"/>
    </source>
</evidence>
<evidence type="ECO:0008006" key="3">
    <source>
        <dbReference type="Google" id="ProtNLM"/>
    </source>
</evidence>
<accession>A0A0A9DL76</accession>
<sequence length="88" mass="10095">MSMCSMGGLQASQRWSMGSLRRPRYGARQAPFAWVPCYLEFVFRVVLSFVCGTPVRLRTCFCFWCVSACICVFFLPFRVYVVLGFIPS</sequence>
<name>A0A0A9DL76_ARUDO</name>
<reference evidence="2" key="2">
    <citation type="journal article" date="2015" name="Data Brief">
        <title>Shoot transcriptome of the giant reed, Arundo donax.</title>
        <authorList>
            <person name="Barrero R.A."/>
            <person name="Guerrero F.D."/>
            <person name="Moolhuijzen P."/>
            <person name="Goolsby J.A."/>
            <person name="Tidwell J."/>
            <person name="Bellgard S.E."/>
            <person name="Bellgard M.I."/>
        </authorList>
    </citation>
    <scope>NUCLEOTIDE SEQUENCE</scope>
    <source>
        <tissue evidence="2">Shoot tissue taken approximately 20 cm above the soil surface</tissue>
    </source>
</reference>
<keyword evidence="1" id="KW-1133">Transmembrane helix</keyword>
<proteinExistence type="predicted"/>
<keyword evidence="1" id="KW-0472">Membrane</keyword>
<reference evidence="2" key="1">
    <citation type="submission" date="2014-09" db="EMBL/GenBank/DDBJ databases">
        <authorList>
            <person name="Magalhaes I.L.F."/>
            <person name="Oliveira U."/>
            <person name="Santos F.R."/>
            <person name="Vidigal T.H.D.A."/>
            <person name="Brescovit A.D."/>
            <person name="Santos A.J."/>
        </authorList>
    </citation>
    <scope>NUCLEOTIDE SEQUENCE</scope>
    <source>
        <tissue evidence="2">Shoot tissue taken approximately 20 cm above the soil surface</tissue>
    </source>
</reference>
<evidence type="ECO:0000256" key="1">
    <source>
        <dbReference type="SAM" id="Phobius"/>
    </source>
</evidence>
<organism evidence="2">
    <name type="scientific">Arundo donax</name>
    <name type="common">Giant reed</name>
    <name type="synonym">Donax arundinaceus</name>
    <dbReference type="NCBI Taxonomy" id="35708"/>
    <lineage>
        <taxon>Eukaryota</taxon>
        <taxon>Viridiplantae</taxon>
        <taxon>Streptophyta</taxon>
        <taxon>Embryophyta</taxon>
        <taxon>Tracheophyta</taxon>
        <taxon>Spermatophyta</taxon>
        <taxon>Magnoliopsida</taxon>
        <taxon>Liliopsida</taxon>
        <taxon>Poales</taxon>
        <taxon>Poaceae</taxon>
        <taxon>PACMAD clade</taxon>
        <taxon>Arundinoideae</taxon>
        <taxon>Arundineae</taxon>
        <taxon>Arundo</taxon>
    </lineage>
</organism>
<keyword evidence="1" id="KW-0812">Transmembrane</keyword>
<protein>
    <recommendedName>
        <fullName evidence="3">Transmembrane protein</fullName>
    </recommendedName>
</protein>
<feature type="transmembrane region" description="Helical" evidence="1">
    <location>
        <begin position="63"/>
        <end position="86"/>
    </location>
</feature>
<feature type="transmembrane region" description="Helical" evidence="1">
    <location>
        <begin position="32"/>
        <end position="51"/>
    </location>
</feature>
<dbReference type="AlphaFoldDB" id="A0A0A9DL76"/>
<dbReference type="EMBL" id="GBRH01213388">
    <property type="protein sequence ID" value="JAD84507.1"/>
    <property type="molecule type" value="Transcribed_RNA"/>
</dbReference>